<accession>A0AAD7DCG5</accession>
<dbReference type="AlphaFoldDB" id="A0AAD7DCG5"/>
<organism evidence="1 2">
    <name type="scientific">Mycena rosella</name>
    <name type="common">Pink bonnet</name>
    <name type="synonym">Agaricus rosellus</name>
    <dbReference type="NCBI Taxonomy" id="1033263"/>
    <lineage>
        <taxon>Eukaryota</taxon>
        <taxon>Fungi</taxon>
        <taxon>Dikarya</taxon>
        <taxon>Basidiomycota</taxon>
        <taxon>Agaricomycotina</taxon>
        <taxon>Agaricomycetes</taxon>
        <taxon>Agaricomycetidae</taxon>
        <taxon>Agaricales</taxon>
        <taxon>Marasmiineae</taxon>
        <taxon>Mycenaceae</taxon>
        <taxon>Mycena</taxon>
    </lineage>
</organism>
<protein>
    <submittedName>
        <fullName evidence="1">Uncharacterized protein</fullName>
    </submittedName>
</protein>
<evidence type="ECO:0000313" key="2">
    <source>
        <dbReference type="Proteomes" id="UP001221757"/>
    </source>
</evidence>
<proteinExistence type="predicted"/>
<gene>
    <name evidence="1" type="ORF">B0H17DRAFT_1068513</name>
</gene>
<name>A0AAD7DCG5_MYCRO</name>
<keyword evidence="2" id="KW-1185">Reference proteome</keyword>
<dbReference type="Proteomes" id="UP001221757">
    <property type="component" value="Unassembled WGS sequence"/>
</dbReference>
<reference evidence="1" key="1">
    <citation type="submission" date="2023-03" db="EMBL/GenBank/DDBJ databases">
        <title>Massive genome expansion in bonnet fungi (Mycena s.s.) driven by repeated elements and novel gene families across ecological guilds.</title>
        <authorList>
            <consortium name="Lawrence Berkeley National Laboratory"/>
            <person name="Harder C.B."/>
            <person name="Miyauchi S."/>
            <person name="Viragh M."/>
            <person name="Kuo A."/>
            <person name="Thoen E."/>
            <person name="Andreopoulos B."/>
            <person name="Lu D."/>
            <person name="Skrede I."/>
            <person name="Drula E."/>
            <person name="Henrissat B."/>
            <person name="Morin E."/>
            <person name="Kohler A."/>
            <person name="Barry K."/>
            <person name="LaButti K."/>
            <person name="Morin E."/>
            <person name="Salamov A."/>
            <person name="Lipzen A."/>
            <person name="Mereny Z."/>
            <person name="Hegedus B."/>
            <person name="Baldrian P."/>
            <person name="Stursova M."/>
            <person name="Weitz H."/>
            <person name="Taylor A."/>
            <person name="Grigoriev I.V."/>
            <person name="Nagy L.G."/>
            <person name="Martin F."/>
            <person name="Kauserud H."/>
        </authorList>
    </citation>
    <scope>NUCLEOTIDE SEQUENCE</scope>
    <source>
        <strain evidence="1">CBHHK067</strain>
    </source>
</reference>
<comment type="caution">
    <text evidence="1">The sequence shown here is derived from an EMBL/GenBank/DDBJ whole genome shotgun (WGS) entry which is preliminary data.</text>
</comment>
<evidence type="ECO:0000313" key="1">
    <source>
        <dbReference type="EMBL" id="KAJ7688403.1"/>
    </source>
</evidence>
<sequence>MVLFGTSVAVVLTKYCKPWGTYAYATVYFRFPPFAGPYPDQESPYYDANSQLMQISFTG</sequence>
<dbReference type="EMBL" id="JARKIE010000079">
    <property type="protein sequence ID" value="KAJ7688403.1"/>
    <property type="molecule type" value="Genomic_DNA"/>
</dbReference>